<gene>
    <name evidence="1" type="ORF">SAMN05660206_103258</name>
</gene>
<keyword evidence="2" id="KW-1185">Reference proteome</keyword>
<protein>
    <submittedName>
        <fullName evidence="1">Uncharacterized protein</fullName>
    </submittedName>
</protein>
<evidence type="ECO:0000313" key="1">
    <source>
        <dbReference type="EMBL" id="SFS61581.1"/>
    </source>
</evidence>
<sequence>MYNERRERTESKNLFKGERVEVKWRFCLANVLSPEAGRAFPTFDRKSGAKLGADFCENDGCA</sequence>
<reference evidence="1 2" key="1">
    <citation type="submission" date="2016-10" db="EMBL/GenBank/DDBJ databases">
        <authorList>
            <person name="de Groot N.N."/>
        </authorList>
    </citation>
    <scope>NUCLEOTIDE SEQUENCE [LARGE SCALE GENOMIC DNA]</scope>
    <source>
        <strain evidence="1 2">DSM 22789</strain>
    </source>
</reference>
<dbReference type="EMBL" id="FOZZ01000003">
    <property type="protein sequence ID" value="SFS61581.1"/>
    <property type="molecule type" value="Genomic_DNA"/>
</dbReference>
<proteinExistence type="predicted"/>
<evidence type="ECO:0000313" key="2">
    <source>
        <dbReference type="Proteomes" id="UP000198785"/>
    </source>
</evidence>
<organism evidence="1 2">
    <name type="scientific">Sphingobacterium wenxiniae</name>
    <dbReference type="NCBI Taxonomy" id="683125"/>
    <lineage>
        <taxon>Bacteria</taxon>
        <taxon>Pseudomonadati</taxon>
        <taxon>Bacteroidota</taxon>
        <taxon>Sphingobacteriia</taxon>
        <taxon>Sphingobacteriales</taxon>
        <taxon>Sphingobacteriaceae</taxon>
        <taxon>Sphingobacterium</taxon>
    </lineage>
</organism>
<name>A0A1I6RA53_9SPHI</name>
<accession>A0A1I6RA53</accession>
<dbReference type="AlphaFoldDB" id="A0A1I6RA53"/>
<dbReference type="Proteomes" id="UP000198785">
    <property type="component" value="Unassembled WGS sequence"/>
</dbReference>